<protein>
    <submittedName>
        <fullName evidence="2">Uncharacterized protein LOC105428959</fullName>
    </submittedName>
</protein>
<gene>
    <name evidence="2" type="primary">LOC105428959</name>
</gene>
<accession>A0A6I9WBZ3</accession>
<dbReference type="AlphaFoldDB" id="A0A6I9WBZ3"/>
<dbReference type="GeneID" id="105428959"/>
<keyword evidence="1" id="KW-1185">Reference proteome</keyword>
<evidence type="ECO:0000313" key="2">
    <source>
        <dbReference type="RefSeq" id="XP_011639886.1"/>
    </source>
</evidence>
<dbReference type="Proteomes" id="UP000504615">
    <property type="component" value="Unplaced"/>
</dbReference>
<dbReference type="KEGG" id="pbar:105428959"/>
<evidence type="ECO:0000313" key="1">
    <source>
        <dbReference type="Proteomes" id="UP000504615"/>
    </source>
</evidence>
<name>A0A6I9WBZ3_9HYME</name>
<reference evidence="2" key="1">
    <citation type="submission" date="2025-08" db="UniProtKB">
        <authorList>
            <consortium name="RefSeq"/>
        </authorList>
    </citation>
    <scope>IDENTIFICATION</scope>
</reference>
<organism evidence="1 2">
    <name type="scientific">Pogonomyrmex barbatus</name>
    <name type="common">red harvester ant</name>
    <dbReference type="NCBI Taxonomy" id="144034"/>
    <lineage>
        <taxon>Eukaryota</taxon>
        <taxon>Metazoa</taxon>
        <taxon>Ecdysozoa</taxon>
        <taxon>Arthropoda</taxon>
        <taxon>Hexapoda</taxon>
        <taxon>Insecta</taxon>
        <taxon>Pterygota</taxon>
        <taxon>Neoptera</taxon>
        <taxon>Endopterygota</taxon>
        <taxon>Hymenoptera</taxon>
        <taxon>Apocrita</taxon>
        <taxon>Aculeata</taxon>
        <taxon>Formicoidea</taxon>
        <taxon>Formicidae</taxon>
        <taxon>Myrmicinae</taxon>
        <taxon>Pogonomyrmex</taxon>
    </lineage>
</organism>
<proteinExistence type="predicted"/>
<sequence length="145" mass="17124">MNIETLPYMIDKLSINENIKQKVTSKLNQDFTVQEKMEYDFKPKKASFYDIDNVSSKELQASLCRIKENPREPFSFLTNISDEYMNDKRLPTKPTEIDMQLAAVVKRIESSKILLEEAKSYVEDIYLRAKQNDIRQLWKVYDGKE</sequence>
<dbReference type="RefSeq" id="XP_011639886.1">
    <property type="nucleotide sequence ID" value="XM_011641584.2"/>
</dbReference>
<dbReference type="OrthoDB" id="8113238at2759"/>